<sequence length="341" mass="36724">MAAPLSPPSLDADASDPPILRASSSYKSYTIDAFHYADLRVFHHPHPDPSPSRPLIVCIHGLGGSVAQFAALLPRLTQLCSVVAIDLPGCGRSAFSEYAWAAYTPAALVQLLDVAVAEVRQPEQHVVLVGHSMGTALASQLADDNAAALAPHVAALVALCPISAGMNVQRTTLLRRLIWVPGWVFNLWRIWDRRGGEDSASVTRFVGADAPRELKALQHRFNTQSQTPVWRRMVWGMLPLDHAADGTPIGGATSLEVWGRVQVPVLLIGGAEDKVTAPQEVELVASAVRASAYSEAGTAKVVETRIMDSPANHTLLYDPRIVPELQEIIAEFLMEHTPGLA</sequence>
<reference evidence="2 3" key="1">
    <citation type="submission" date="2015-03" db="EMBL/GenBank/DDBJ databases">
        <authorList>
            <person name="Radwan O."/>
            <person name="Al-Naeli F.A."/>
            <person name="Rendon G.A."/>
            <person name="Fields C."/>
        </authorList>
    </citation>
    <scope>NUCLEOTIDE SEQUENCE [LARGE SCALE GENOMIC DNA]</scope>
    <source>
        <strain evidence="2">CR-DP1</strain>
    </source>
</reference>
<dbReference type="SUPFAM" id="SSF53474">
    <property type="entry name" value="alpha/beta-Hydrolases"/>
    <property type="match status" value="1"/>
</dbReference>
<evidence type="ECO:0000313" key="3">
    <source>
        <dbReference type="Proteomes" id="UP000033483"/>
    </source>
</evidence>
<dbReference type="GO" id="GO:0046464">
    <property type="term" value="P:acylglycerol catabolic process"/>
    <property type="evidence" value="ECO:0007669"/>
    <property type="project" value="TreeGrafter"/>
</dbReference>
<dbReference type="Gene3D" id="3.40.50.1820">
    <property type="entry name" value="alpha/beta hydrolase"/>
    <property type="match status" value="1"/>
</dbReference>
<accession>A0A0F4Z829</accession>
<proteinExistence type="predicted"/>
<gene>
    <name evidence="2" type="ORF">TD95_000109</name>
</gene>
<feature type="domain" description="AB hydrolase-1" evidence="1">
    <location>
        <begin position="56"/>
        <end position="285"/>
    </location>
</feature>
<dbReference type="PANTHER" id="PTHR43798:SF5">
    <property type="entry name" value="MONOACYLGLYCEROL LIPASE ABHD6"/>
    <property type="match status" value="1"/>
</dbReference>
<dbReference type="OrthoDB" id="428974at2759"/>
<dbReference type="GO" id="GO:0016020">
    <property type="term" value="C:membrane"/>
    <property type="evidence" value="ECO:0007669"/>
    <property type="project" value="TreeGrafter"/>
</dbReference>
<dbReference type="EMBL" id="LAEV01002237">
    <property type="protein sequence ID" value="KKA26236.1"/>
    <property type="molecule type" value="Genomic_DNA"/>
</dbReference>
<organism evidence="2 3">
    <name type="scientific">Thielaviopsis punctulata</name>
    <dbReference type="NCBI Taxonomy" id="72032"/>
    <lineage>
        <taxon>Eukaryota</taxon>
        <taxon>Fungi</taxon>
        <taxon>Dikarya</taxon>
        <taxon>Ascomycota</taxon>
        <taxon>Pezizomycotina</taxon>
        <taxon>Sordariomycetes</taxon>
        <taxon>Hypocreomycetidae</taxon>
        <taxon>Microascales</taxon>
        <taxon>Ceratocystidaceae</taxon>
        <taxon>Thielaviopsis</taxon>
    </lineage>
</organism>
<protein>
    <recommendedName>
        <fullName evidence="1">AB hydrolase-1 domain-containing protein</fullName>
    </recommendedName>
</protein>
<keyword evidence="3" id="KW-1185">Reference proteome</keyword>
<comment type="caution">
    <text evidence="2">The sequence shown here is derived from an EMBL/GenBank/DDBJ whole genome shotgun (WGS) entry which is preliminary data.</text>
</comment>
<dbReference type="InterPro" id="IPR050266">
    <property type="entry name" value="AB_hydrolase_sf"/>
</dbReference>
<dbReference type="AlphaFoldDB" id="A0A0F4Z829"/>
<name>A0A0F4Z829_9PEZI</name>
<evidence type="ECO:0000259" key="1">
    <source>
        <dbReference type="Pfam" id="PF12697"/>
    </source>
</evidence>
<dbReference type="PANTHER" id="PTHR43798">
    <property type="entry name" value="MONOACYLGLYCEROL LIPASE"/>
    <property type="match status" value="1"/>
</dbReference>
<evidence type="ECO:0000313" key="2">
    <source>
        <dbReference type="EMBL" id="KKA26236.1"/>
    </source>
</evidence>
<dbReference type="GO" id="GO:0047372">
    <property type="term" value="F:monoacylglycerol lipase activity"/>
    <property type="evidence" value="ECO:0007669"/>
    <property type="project" value="TreeGrafter"/>
</dbReference>
<dbReference type="Pfam" id="PF12697">
    <property type="entry name" value="Abhydrolase_6"/>
    <property type="match status" value="1"/>
</dbReference>
<dbReference type="InterPro" id="IPR029058">
    <property type="entry name" value="AB_hydrolase_fold"/>
</dbReference>
<dbReference type="Proteomes" id="UP000033483">
    <property type="component" value="Unassembled WGS sequence"/>
</dbReference>
<dbReference type="InterPro" id="IPR000073">
    <property type="entry name" value="AB_hydrolase_1"/>
</dbReference>